<protein>
    <recommendedName>
        <fullName evidence="1">HNH nuclease domain-containing protein</fullName>
    </recommendedName>
</protein>
<name>A0A1S8DED9_9GAMM</name>
<feature type="domain" description="HNH nuclease" evidence="1">
    <location>
        <begin position="145"/>
        <end position="195"/>
    </location>
</feature>
<dbReference type="OrthoDB" id="529575at2"/>
<sequence length="254" mass="28530">MAKRWTQDELLVALGLYCQLPFGQFHRRQPLIIQAAKSLQRTPDSLAMKLSNLASLDPQITGTGRKGLPGASELDRQMWQTFTSDTSTVMPLAEQALAFALGTETTKEPEDPSSYQESDHFAKTKVRKGQQLFRAAVLSAYNNSCCITGLSDDRFLIASHIRPWRIDIQNRLNPSNGLCLSLMFDKAFDSGLITFSDDYRLVLSNELRDQQRNTYMAATFFAHQGAVLQLPSKFSPDATLLAWHREHCFVGEPL</sequence>
<dbReference type="EMBL" id="MUBC01000047">
    <property type="protein sequence ID" value="ONM42787.1"/>
    <property type="molecule type" value="Genomic_DNA"/>
</dbReference>
<keyword evidence="3" id="KW-1185">Reference proteome</keyword>
<dbReference type="Proteomes" id="UP000242847">
    <property type="component" value="Unassembled WGS sequence"/>
</dbReference>
<dbReference type="RefSeq" id="WP_083728734.1">
    <property type="nucleotide sequence ID" value="NZ_FOUD01000005.1"/>
</dbReference>
<evidence type="ECO:0000313" key="3">
    <source>
        <dbReference type="Proteomes" id="UP000242847"/>
    </source>
</evidence>
<reference evidence="2 3" key="1">
    <citation type="submission" date="2017-01" db="EMBL/GenBank/DDBJ databases">
        <title>Draft genome sequence of Pseudomonas pachastrellae type strain CCUG 46540T from a deep sea.</title>
        <authorList>
            <person name="Gomila M."/>
            <person name="Mulet M."/>
            <person name="Lalucat J."/>
            <person name="Garcia-Valdes E."/>
        </authorList>
    </citation>
    <scope>NUCLEOTIDE SEQUENCE [LARGE SCALE GENOMIC DNA]</scope>
    <source>
        <strain evidence="2 3">CCUG 46540</strain>
    </source>
</reference>
<organism evidence="2 3">
    <name type="scientific">Halopseudomonas pachastrellae</name>
    <dbReference type="NCBI Taxonomy" id="254161"/>
    <lineage>
        <taxon>Bacteria</taxon>
        <taxon>Pseudomonadati</taxon>
        <taxon>Pseudomonadota</taxon>
        <taxon>Gammaproteobacteria</taxon>
        <taxon>Pseudomonadales</taxon>
        <taxon>Pseudomonadaceae</taxon>
        <taxon>Halopseudomonas</taxon>
    </lineage>
</organism>
<comment type="caution">
    <text evidence="2">The sequence shown here is derived from an EMBL/GenBank/DDBJ whole genome shotgun (WGS) entry which is preliminary data.</text>
</comment>
<gene>
    <name evidence="2" type="ORF">BXT89_16190</name>
</gene>
<evidence type="ECO:0000259" key="1">
    <source>
        <dbReference type="Pfam" id="PF13391"/>
    </source>
</evidence>
<dbReference type="Pfam" id="PF13391">
    <property type="entry name" value="HNH_2"/>
    <property type="match status" value="1"/>
</dbReference>
<proteinExistence type="predicted"/>
<accession>A0A1S8DED9</accession>
<evidence type="ECO:0000313" key="2">
    <source>
        <dbReference type="EMBL" id="ONM42787.1"/>
    </source>
</evidence>
<dbReference type="AlphaFoldDB" id="A0A1S8DED9"/>
<dbReference type="InterPro" id="IPR003615">
    <property type="entry name" value="HNH_nuc"/>
</dbReference>